<evidence type="ECO:0000259" key="4">
    <source>
        <dbReference type="SMART" id="SM01075"/>
    </source>
</evidence>
<proteinExistence type="evidence at transcript level"/>
<accession>A0A1E1XAF4</accession>
<feature type="non-terminal residue" evidence="5">
    <location>
        <position position="1"/>
    </location>
</feature>
<dbReference type="Gene3D" id="1.10.10.1420">
    <property type="entry name" value="DNA replication factor Cdt1, C-terminal WH domain"/>
    <property type="match status" value="1"/>
</dbReference>
<dbReference type="GO" id="GO:0005634">
    <property type="term" value="C:nucleus"/>
    <property type="evidence" value="ECO:0007669"/>
    <property type="project" value="TreeGrafter"/>
</dbReference>
<keyword evidence="2" id="KW-0131">Cell cycle</keyword>
<dbReference type="GO" id="GO:0003677">
    <property type="term" value="F:DNA binding"/>
    <property type="evidence" value="ECO:0007669"/>
    <property type="project" value="InterPro"/>
</dbReference>
<comment type="similarity">
    <text evidence="1">Belongs to the Cdt1 family.</text>
</comment>
<name>A0A1E1XAF4_9ACAR</name>
<dbReference type="CDD" id="cd08767">
    <property type="entry name" value="Cdt1_c"/>
    <property type="match status" value="1"/>
</dbReference>
<dbReference type="SUPFAM" id="SSF46785">
    <property type="entry name" value="Winged helix' DNA-binding domain"/>
    <property type="match status" value="1"/>
</dbReference>
<dbReference type="InterPro" id="IPR032054">
    <property type="entry name" value="Cdt1_C"/>
</dbReference>
<protein>
    <submittedName>
        <fullName evidence="5">Putative dna replication factor cdt1</fullName>
    </submittedName>
</protein>
<dbReference type="SMART" id="SM01075">
    <property type="entry name" value="CDT1"/>
    <property type="match status" value="1"/>
</dbReference>
<dbReference type="FunFam" id="1.10.10.1420:FF:000005">
    <property type="entry name" value="DNA replication factor Cdt1, putative"/>
    <property type="match status" value="1"/>
</dbReference>
<dbReference type="GO" id="GO:0071163">
    <property type="term" value="P:DNA replication preinitiation complex assembly"/>
    <property type="evidence" value="ECO:0007669"/>
    <property type="project" value="InterPro"/>
</dbReference>
<evidence type="ECO:0000256" key="1">
    <source>
        <dbReference type="ARBA" id="ARBA00008356"/>
    </source>
</evidence>
<feature type="region of interest" description="Disordered" evidence="3">
    <location>
        <begin position="63"/>
        <end position="111"/>
    </location>
</feature>
<dbReference type="InterPro" id="IPR014939">
    <property type="entry name" value="CDT1_Gemini-bd-like"/>
</dbReference>
<reference evidence="5" key="1">
    <citation type="journal article" date="2017" name="Front. Cell. Infect. Microbiol.">
        <title>The Distinct Transcriptional Response of the Midgut of Amblyomma sculptum and Amblyomma aureolatum Ticks to Rickettsia rickettsii Correlates to Their Differences in Susceptibility to Infection.</title>
        <authorList>
            <person name="Martins L.A."/>
            <person name="Galletti M.F.B.M."/>
            <person name="Ribeiro J.M."/>
            <person name="Fujita A."/>
            <person name="Costa F.B."/>
            <person name="Labruna M.B."/>
            <person name="Daffre S."/>
            <person name="Fogaca A.C."/>
        </authorList>
    </citation>
    <scope>NUCLEOTIDE SEQUENCE</scope>
</reference>
<dbReference type="InterPro" id="IPR036390">
    <property type="entry name" value="WH_DNA-bd_sf"/>
</dbReference>
<feature type="domain" description="CDT1 Geminin-binding" evidence="4">
    <location>
        <begin position="231"/>
        <end position="389"/>
    </location>
</feature>
<feature type="compositionally biased region" description="Polar residues" evidence="3">
    <location>
        <begin position="93"/>
        <end position="103"/>
    </location>
</feature>
<dbReference type="Pfam" id="PF08839">
    <property type="entry name" value="CDT1"/>
    <property type="match status" value="1"/>
</dbReference>
<evidence type="ECO:0000313" key="5">
    <source>
        <dbReference type="EMBL" id="JAT96041.1"/>
    </source>
</evidence>
<evidence type="ECO:0000256" key="3">
    <source>
        <dbReference type="SAM" id="MobiDB-lite"/>
    </source>
</evidence>
<organism evidence="5">
    <name type="scientific">Amblyomma aureolatum</name>
    <dbReference type="NCBI Taxonomy" id="187763"/>
    <lineage>
        <taxon>Eukaryota</taxon>
        <taxon>Metazoa</taxon>
        <taxon>Ecdysozoa</taxon>
        <taxon>Arthropoda</taxon>
        <taxon>Chelicerata</taxon>
        <taxon>Arachnida</taxon>
        <taxon>Acari</taxon>
        <taxon>Parasitiformes</taxon>
        <taxon>Ixodida</taxon>
        <taxon>Ixodoidea</taxon>
        <taxon>Ixodidae</taxon>
        <taxon>Amblyomminae</taxon>
        <taxon>Amblyomma</taxon>
    </lineage>
</organism>
<dbReference type="PANTHER" id="PTHR28637">
    <property type="entry name" value="DNA REPLICATION FACTOR CDT1"/>
    <property type="match status" value="1"/>
</dbReference>
<dbReference type="InterPro" id="IPR038090">
    <property type="entry name" value="Cdt1_C_WH_dom_sf"/>
</dbReference>
<feature type="compositionally biased region" description="Polar residues" evidence="3">
    <location>
        <begin position="64"/>
        <end position="76"/>
    </location>
</feature>
<dbReference type="GO" id="GO:0070182">
    <property type="term" value="F:DNA polymerase binding"/>
    <property type="evidence" value="ECO:0007669"/>
    <property type="project" value="TreeGrafter"/>
</dbReference>
<dbReference type="GO" id="GO:0000278">
    <property type="term" value="P:mitotic cell cycle"/>
    <property type="evidence" value="ECO:0007669"/>
    <property type="project" value="TreeGrafter"/>
</dbReference>
<sequence>NKRRLALRLLFCFGGNVNCESEMSLMKQTALTRYYSAKKQASALKDKETGLFGSSVDALRTPKTDTQALKSATSEAATLPHKRKRIDAAEKTPVNSKQGNSLPTRRPPTSVRKRLLLHEETEKGDTPSFAEETTATLRTPVIEETEGKHVTFSPLKQMPDAVEQKGAVLMKKLAASGKLQELQARLKAIDDAKTALSNAQTVKKAHDSTVVDPAYVRFHHLTEPRAPSLTLPYGYTELAEIFRCCDTIVSMLFNRKEVCTFDKLRRSVEEMSKKNFSKAKLGQITAVFPDAYILSQEKLLQRGVGDGGYQLVVTPKLPPECGKLLTAAHLLHRRKRFHSFLLSAVKEHHEKFLLSLDPPVKIPSDILTRWHPKFPLDSVPIISPAALPESPLKRSFSSAQDVLDKIKGKLSERIEKALLGLSAGQQEAVVTLPPPSHNDEGASTCLKGISEDLLARIRARESFKLVKEMTLRPEDEKERAELAKLPEFIRITRSHFLAEQKAAILKDDLVQKIRESFSSIQAVAEVESLITLASKVFPDWFKVLTIRRGTFVKIVRETDINGLIARVTNKLKQ</sequence>
<dbReference type="AlphaFoldDB" id="A0A1E1XAF4"/>
<dbReference type="PANTHER" id="PTHR28637:SF1">
    <property type="entry name" value="DNA REPLICATION FACTOR CDT1"/>
    <property type="match status" value="1"/>
</dbReference>
<dbReference type="InterPro" id="IPR045173">
    <property type="entry name" value="Cdt1"/>
</dbReference>
<dbReference type="CDD" id="cd08674">
    <property type="entry name" value="Cdt1_m"/>
    <property type="match status" value="1"/>
</dbReference>
<dbReference type="EMBL" id="GFAC01003147">
    <property type="protein sequence ID" value="JAT96041.1"/>
    <property type="molecule type" value="mRNA"/>
</dbReference>
<evidence type="ECO:0000256" key="2">
    <source>
        <dbReference type="ARBA" id="ARBA00023306"/>
    </source>
</evidence>
<dbReference type="GO" id="GO:0000076">
    <property type="term" value="P:DNA replication checkpoint signaling"/>
    <property type="evidence" value="ECO:0007669"/>
    <property type="project" value="TreeGrafter"/>
</dbReference>
<dbReference type="Pfam" id="PF16679">
    <property type="entry name" value="CDT1_C"/>
    <property type="match status" value="1"/>
</dbReference>
<dbReference type="GO" id="GO:0030174">
    <property type="term" value="P:regulation of DNA-templated DNA replication initiation"/>
    <property type="evidence" value="ECO:0007669"/>
    <property type="project" value="InterPro"/>
</dbReference>